<dbReference type="EMBL" id="SWLG01000015">
    <property type="protein sequence ID" value="TLS35928.1"/>
    <property type="molecule type" value="Genomic_DNA"/>
</dbReference>
<comment type="caution">
    <text evidence="1">The sequence shown here is derived from an EMBL/GenBank/DDBJ whole genome shotgun (WGS) entry which is preliminary data.</text>
</comment>
<reference evidence="1 2" key="1">
    <citation type="submission" date="2019-04" db="EMBL/GenBank/DDBJ databases">
        <title>Bacillus caeni sp. nov., a bacterium isolated from mangrove sediment.</title>
        <authorList>
            <person name="Huang H."/>
            <person name="Mo K."/>
            <person name="Hu Y."/>
        </authorList>
    </citation>
    <scope>NUCLEOTIDE SEQUENCE [LARGE SCALE GENOMIC DNA]</scope>
    <source>
        <strain evidence="1 2">HB172195</strain>
    </source>
</reference>
<dbReference type="OrthoDB" id="2449131at2"/>
<organism evidence="1 2">
    <name type="scientific">Exobacillus caeni</name>
    <dbReference type="NCBI Taxonomy" id="2574798"/>
    <lineage>
        <taxon>Bacteria</taxon>
        <taxon>Bacillati</taxon>
        <taxon>Bacillota</taxon>
        <taxon>Bacilli</taxon>
        <taxon>Bacillales</taxon>
        <taxon>Guptibacillaceae</taxon>
        <taxon>Exobacillus</taxon>
    </lineage>
</organism>
<evidence type="ECO:0000313" key="1">
    <source>
        <dbReference type="EMBL" id="TLS35928.1"/>
    </source>
</evidence>
<evidence type="ECO:0008006" key="3">
    <source>
        <dbReference type="Google" id="ProtNLM"/>
    </source>
</evidence>
<proteinExistence type="predicted"/>
<accession>A0A5R9F2Z8</accession>
<dbReference type="Proteomes" id="UP000308230">
    <property type="component" value="Unassembled WGS sequence"/>
</dbReference>
<protein>
    <recommendedName>
        <fullName evidence="3">ABC transporter periplasmic binding protein yphF</fullName>
    </recommendedName>
</protein>
<evidence type="ECO:0000313" key="2">
    <source>
        <dbReference type="Proteomes" id="UP000308230"/>
    </source>
</evidence>
<sequence>MKMLRMTLLLCTLLLLLSGCLYPESKKMENRIPYKDQIESVQTGVDQFQQDSGVLPIKTRDMTTPLYQKYPIDFKKLVPRYLQQPPGNSFENGGVFQYVLINVEENPTVRVLDLTMVEKVKDLQMRINDFRRENKYPPFKEILAKNRYSIDYERMGIEDPPTVKSPYTGKQLPFFLDESGSVWIDYTSDLEQALESKPEHNFQPGEDIRNILAENSFFVPTYSVPYTIKNNKPVFLVK</sequence>
<dbReference type="RefSeq" id="WP_138128381.1">
    <property type="nucleotide sequence ID" value="NZ_SWLG01000015.1"/>
</dbReference>
<gene>
    <name evidence="1" type="ORF">FCL54_18210</name>
</gene>
<name>A0A5R9F2Z8_9BACL</name>
<dbReference type="PROSITE" id="PS51257">
    <property type="entry name" value="PROKAR_LIPOPROTEIN"/>
    <property type="match status" value="1"/>
</dbReference>
<keyword evidence="2" id="KW-1185">Reference proteome</keyword>
<dbReference type="AlphaFoldDB" id="A0A5R9F2Z8"/>